<protein>
    <submittedName>
        <fullName evidence="3">Tetratricopeptide repeat (TPR)-like superfamily protein</fullName>
    </submittedName>
</protein>
<dbReference type="PANTHER" id="PTHR26312">
    <property type="entry name" value="TETRATRICOPEPTIDE REPEAT PROTEIN 5"/>
    <property type="match status" value="1"/>
</dbReference>
<comment type="caution">
    <text evidence="3">The sequence shown here is derived from an EMBL/GenBank/DDBJ whole genome shotgun (WGS) entry which is preliminary data.</text>
</comment>
<dbReference type="EMBL" id="JAMFTS010000001">
    <property type="protein sequence ID" value="KAJ4802771.1"/>
    <property type="molecule type" value="Genomic_DNA"/>
</dbReference>
<accession>A0AAV8GH44</accession>
<sequence>MRKIKEAISISSTGFRELNKQMEASNLVRSGSFHNRAGSFRFPRSTSVGKLASPRTTKCHVVPRGGKVLRRARSEADLIGTGSRPAPLMSLPIQEDEENAMADLKTRAFTVQGMTMITEEEPVKGMKEEERDVFGGGMGKGDDGNRGGKGGRGSGDQSENRRIHDRYKELLRSDPGNPLLLRNYGKFLHEVEGDVKGAEECYGRAILASPGDGEVLMLYGMLVWENYGDKERAGAYLQRATEASPHDCMVLAAYAKFLWEIGDEEDEDSTDSVTSFQSLVAAF</sequence>
<evidence type="ECO:0000259" key="2">
    <source>
        <dbReference type="Pfam" id="PF25474"/>
    </source>
</evidence>
<dbReference type="PANTHER" id="PTHR26312:SF123">
    <property type="entry name" value="TETRATRICOPEPTIDE REPEAT (TPR)-LIKE SUPERFAMILY PROTEIN"/>
    <property type="match status" value="1"/>
</dbReference>
<evidence type="ECO:0000313" key="4">
    <source>
        <dbReference type="Proteomes" id="UP001140206"/>
    </source>
</evidence>
<dbReference type="AlphaFoldDB" id="A0AAV8GH44"/>
<dbReference type="Gene3D" id="1.25.40.10">
    <property type="entry name" value="Tetratricopeptide repeat domain"/>
    <property type="match status" value="1"/>
</dbReference>
<dbReference type="InterPro" id="IPR057352">
    <property type="entry name" value="TPR_TmcB/C"/>
</dbReference>
<evidence type="ECO:0000256" key="1">
    <source>
        <dbReference type="SAM" id="MobiDB-lite"/>
    </source>
</evidence>
<proteinExistence type="predicted"/>
<dbReference type="InterPro" id="IPR011990">
    <property type="entry name" value="TPR-like_helical_dom_sf"/>
</dbReference>
<dbReference type="Proteomes" id="UP001140206">
    <property type="component" value="Chromosome 1"/>
</dbReference>
<reference evidence="3" key="1">
    <citation type="submission" date="2022-08" db="EMBL/GenBank/DDBJ databases">
        <authorList>
            <person name="Marques A."/>
        </authorList>
    </citation>
    <scope>NUCLEOTIDE SEQUENCE</scope>
    <source>
        <strain evidence="3">RhyPub2mFocal</strain>
        <tissue evidence="3">Leaves</tissue>
    </source>
</reference>
<feature type="region of interest" description="Disordered" evidence="1">
    <location>
        <begin position="132"/>
        <end position="162"/>
    </location>
</feature>
<dbReference type="SUPFAM" id="SSF48452">
    <property type="entry name" value="TPR-like"/>
    <property type="match status" value="1"/>
</dbReference>
<name>A0AAV8GH44_9POAL</name>
<dbReference type="Pfam" id="PF25474">
    <property type="entry name" value="TPR_TmcB"/>
    <property type="match status" value="1"/>
</dbReference>
<keyword evidence="4" id="KW-1185">Reference proteome</keyword>
<evidence type="ECO:0000313" key="3">
    <source>
        <dbReference type="EMBL" id="KAJ4802771.1"/>
    </source>
</evidence>
<gene>
    <name evidence="3" type="ORF">LUZ62_015337</name>
</gene>
<organism evidence="3 4">
    <name type="scientific">Rhynchospora pubera</name>
    <dbReference type="NCBI Taxonomy" id="906938"/>
    <lineage>
        <taxon>Eukaryota</taxon>
        <taxon>Viridiplantae</taxon>
        <taxon>Streptophyta</taxon>
        <taxon>Embryophyta</taxon>
        <taxon>Tracheophyta</taxon>
        <taxon>Spermatophyta</taxon>
        <taxon>Magnoliopsida</taxon>
        <taxon>Liliopsida</taxon>
        <taxon>Poales</taxon>
        <taxon>Cyperaceae</taxon>
        <taxon>Cyperoideae</taxon>
        <taxon>Rhynchosporeae</taxon>
        <taxon>Rhynchospora</taxon>
    </lineage>
</organism>
<feature type="domain" description="TmcB/TmcC TPR repeats" evidence="2">
    <location>
        <begin position="161"/>
        <end position="205"/>
    </location>
</feature>